<evidence type="ECO:0000256" key="8">
    <source>
        <dbReference type="ARBA" id="ARBA00023125"/>
    </source>
</evidence>
<comment type="similarity">
    <text evidence="10">Belongs to the RecC family.</text>
</comment>
<comment type="function">
    <text evidence="10">A helicase/nuclease that prepares dsDNA breaks (DSB) for recombinational DNA repair. Binds to DSBs and unwinds DNA via a highly rapid and processive ATP-dependent bidirectional helicase activity. Unwinds dsDNA until it encounters a Chi (crossover hotspot instigator) sequence from the 3' direction. Cuts ssDNA a few nucleotides 3' to the Chi site. The properties and activities of the enzyme are changed at Chi. The Chi-altered holoenzyme produces a long 3'-ssDNA overhang and facilitates RecA-binding to the ssDNA for homologous DNA recombination and repair. Holoenzyme degrades any linearized DNA that is unable to undergo homologous recombination. In the holoenzyme this subunit recognizes the wild-type Chi sequence, and when added to isolated RecB increases its ATP-dependent helicase processivity.</text>
</comment>
<evidence type="ECO:0000313" key="12">
    <source>
        <dbReference type="EMBL" id="PWW14119.1"/>
    </source>
</evidence>
<dbReference type="Gene3D" id="3.40.50.10930">
    <property type="match status" value="1"/>
</dbReference>
<keyword evidence="4 10" id="KW-0378">Hydrolase</keyword>
<feature type="domain" description="RecC C-terminal" evidence="11">
    <location>
        <begin position="805"/>
        <end position="1055"/>
    </location>
</feature>
<evidence type="ECO:0000256" key="1">
    <source>
        <dbReference type="ARBA" id="ARBA00022722"/>
    </source>
</evidence>
<name>A0A317QED1_9GAMM</name>
<dbReference type="InterPro" id="IPR006697">
    <property type="entry name" value="RecC"/>
</dbReference>
<evidence type="ECO:0000256" key="9">
    <source>
        <dbReference type="ARBA" id="ARBA00023204"/>
    </source>
</evidence>
<keyword evidence="1 10" id="KW-0540">Nuclease</keyword>
<dbReference type="EMBL" id="QGTT01000004">
    <property type="protein sequence ID" value="PWW14119.1"/>
    <property type="molecule type" value="Genomic_DNA"/>
</dbReference>
<accession>A0A317QED1</accession>
<dbReference type="InterPro" id="IPR013986">
    <property type="entry name" value="DExx_box_DNA_helicase_dom_sf"/>
</dbReference>
<dbReference type="InterPro" id="IPR041500">
    <property type="entry name" value="RecC_C"/>
</dbReference>
<keyword evidence="13" id="KW-1185">Reference proteome</keyword>
<keyword evidence="2 10" id="KW-0547">Nucleotide-binding</keyword>
<dbReference type="GO" id="GO:0003678">
    <property type="term" value="F:DNA helicase activity"/>
    <property type="evidence" value="ECO:0007669"/>
    <property type="project" value="UniProtKB-UniRule"/>
</dbReference>
<dbReference type="Proteomes" id="UP000246964">
    <property type="component" value="Unassembled WGS sequence"/>
</dbReference>
<dbReference type="PANTHER" id="PTHR30591">
    <property type="entry name" value="RECBCD ENZYME SUBUNIT RECC"/>
    <property type="match status" value="1"/>
</dbReference>
<evidence type="ECO:0000256" key="6">
    <source>
        <dbReference type="ARBA" id="ARBA00022839"/>
    </source>
</evidence>
<dbReference type="SUPFAM" id="SSF52980">
    <property type="entry name" value="Restriction endonuclease-like"/>
    <property type="match status" value="1"/>
</dbReference>
<dbReference type="RefSeq" id="WP_110075501.1">
    <property type="nucleotide sequence ID" value="NZ_QGTT01000004.1"/>
</dbReference>
<keyword evidence="8 10" id="KW-0238">DNA-binding</keyword>
<dbReference type="OrthoDB" id="9762834at2"/>
<dbReference type="SUPFAM" id="SSF52540">
    <property type="entry name" value="P-loop containing nucleoside triphosphate hydrolases"/>
    <property type="match status" value="2"/>
</dbReference>
<comment type="subunit">
    <text evidence="10">Heterotrimer of RecB, RecC and RecD. All subunits contribute to DNA-binding.</text>
</comment>
<reference evidence="12 13" key="1">
    <citation type="submission" date="2018-05" db="EMBL/GenBank/DDBJ databases">
        <title>Freshwater and sediment microbial communities from various areas in North America, analyzing microbe dynamics in response to fracking.</title>
        <authorList>
            <person name="Lamendella R."/>
        </authorList>
    </citation>
    <scope>NUCLEOTIDE SEQUENCE [LARGE SCALE GENOMIC DNA]</scope>
    <source>
        <strain evidence="12 13">125B1</strain>
    </source>
</reference>
<evidence type="ECO:0000256" key="10">
    <source>
        <dbReference type="HAMAP-Rule" id="MF_01486"/>
    </source>
</evidence>
<protein>
    <recommendedName>
        <fullName evidence="10">RecBCD enzyme subunit RecC</fullName>
    </recommendedName>
    <alternativeName>
        <fullName evidence="10">Exonuclease V subunit RecC</fullName>
        <shortName evidence="10">ExoV subunit RecC</shortName>
    </alternativeName>
    <alternativeName>
        <fullName evidence="10">Helicase/nuclease RecBCD subunit RecC</fullName>
    </alternativeName>
</protein>
<dbReference type="Pfam" id="PF17946">
    <property type="entry name" value="RecC_C"/>
    <property type="match status" value="1"/>
</dbReference>
<dbReference type="AlphaFoldDB" id="A0A317QED1"/>
<dbReference type="NCBIfam" id="TIGR01450">
    <property type="entry name" value="recC"/>
    <property type="match status" value="1"/>
</dbReference>
<keyword evidence="7 10" id="KW-0067">ATP-binding</keyword>
<gene>
    <name evidence="10" type="primary">recC</name>
    <name evidence="12" type="ORF">DET45_10457</name>
</gene>
<dbReference type="Gene3D" id="3.40.50.300">
    <property type="entry name" value="P-loop containing nucleotide triphosphate hydrolases"/>
    <property type="match status" value="2"/>
</dbReference>
<proteinExistence type="inferred from homology"/>
<evidence type="ECO:0000259" key="11">
    <source>
        <dbReference type="Pfam" id="PF17946"/>
    </source>
</evidence>
<dbReference type="HAMAP" id="MF_01486">
    <property type="entry name" value="RecC"/>
    <property type="match status" value="1"/>
</dbReference>
<comment type="caution">
    <text evidence="12">The sequence shown here is derived from an EMBL/GenBank/DDBJ whole genome shotgun (WGS) entry which is preliminary data.</text>
</comment>
<dbReference type="GO" id="GO:0009338">
    <property type="term" value="C:exodeoxyribonuclease V complex"/>
    <property type="evidence" value="ECO:0007669"/>
    <property type="project" value="InterPro"/>
</dbReference>
<organism evidence="12 13">
    <name type="scientific">Pseudidiomarina maritima</name>
    <dbReference type="NCBI Taxonomy" id="519453"/>
    <lineage>
        <taxon>Bacteria</taxon>
        <taxon>Pseudomonadati</taxon>
        <taxon>Pseudomonadota</taxon>
        <taxon>Gammaproteobacteria</taxon>
        <taxon>Alteromonadales</taxon>
        <taxon>Idiomarinaceae</taxon>
        <taxon>Pseudidiomarina</taxon>
    </lineage>
</organism>
<dbReference type="GO" id="GO:0000724">
    <property type="term" value="P:double-strand break repair via homologous recombination"/>
    <property type="evidence" value="ECO:0007669"/>
    <property type="project" value="UniProtKB-UniRule"/>
</dbReference>
<evidence type="ECO:0000256" key="3">
    <source>
        <dbReference type="ARBA" id="ARBA00022763"/>
    </source>
</evidence>
<dbReference type="GO" id="GO:0003677">
    <property type="term" value="F:DNA binding"/>
    <property type="evidence" value="ECO:0007669"/>
    <property type="project" value="UniProtKB-UniRule"/>
</dbReference>
<dbReference type="PANTHER" id="PTHR30591:SF1">
    <property type="entry name" value="RECBCD ENZYME SUBUNIT RECC"/>
    <property type="match status" value="1"/>
</dbReference>
<keyword evidence="5 10" id="KW-0347">Helicase</keyword>
<dbReference type="Gene3D" id="1.10.10.990">
    <property type="match status" value="1"/>
</dbReference>
<dbReference type="InterPro" id="IPR011335">
    <property type="entry name" value="Restrct_endonuc-II-like"/>
</dbReference>
<dbReference type="GO" id="GO:0005524">
    <property type="term" value="F:ATP binding"/>
    <property type="evidence" value="ECO:0007669"/>
    <property type="project" value="UniProtKB-UniRule"/>
</dbReference>
<dbReference type="Pfam" id="PF04257">
    <property type="entry name" value="Exonuc_V_gamma"/>
    <property type="match status" value="1"/>
</dbReference>
<evidence type="ECO:0000256" key="2">
    <source>
        <dbReference type="ARBA" id="ARBA00022741"/>
    </source>
</evidence>
<dbReference type="GO" id="GO:0008854">
    <property type="term" value="F:exodeoxyribonuclease V activity"/>
    <property type="evidence" value="ECO:0007669"/>
    <property type="project" value="InterPro"/>
</dbReference>
<evidence type="ECO:0000313" key="13">
    <source>
        <dbReference type="Proteomes" id="UP000246964"/>
    </source>
</evidence>
<comment type="miscellaneous">
    <text evidence="10">In the RecBCD complex, RecB has a slow 3'-5' helicase, an exonuclease activity and loads RecA onto ssDNA, RecD has a fast 5'-3' helicase activity, while RecC stimulates the ATPase and processivity of the RecB helicase and contributes to recognition of the Chi site.</text>
</comment>
<evidence type="ECO:0000256" key="4">
    <source>
        <dbReference type="ARBA" id="ARBA00022801"/>
    </source>
</evidence>
<keyword evidence="6 10" id="KW-0269">Exonuclease</keyword>
<evidence type="ECO:0000256" key="7">
    <source>
        <dbReference type="ARBA" id="ARBA00022840"/>
    </source>
</evidence>
<sequence length="1143" mass="129772">MSEITPGMIVVHSHRLEELTDLVVGVTQRYPLQPLETETVLVQSNGIAQWLKLHVAQTTGIASMLEVTLPARFQWRAYRAVLGDQLPTSSPFDKNRLTWRIFRILPQHLAEPEFAVLQRYMQDDSDQRKLLQLSQRLADLYDQYQMYRADWLDNWADGSSTDVKVGDDDLWQPLLWRYLLADVGDQRWNNRATLHREFIQAAQQLTAASRPKNLPRRVIIFGISSLPEQLLELFNALSSCVQVILCVHNPCAEHWSHIVDNKRILEQEGLHAEANPLLAAWGKQGRDYIRLLELADESAAVREQLNYLKSDIFPHSLPPQPSVLNMLQDDILHLRSVAESQQQWPQLQQPQAMQFHCAHSPQREVEVLHDQLLAWFAEDETLQPRDVMVMVPDINLYAPHIDAVFGRIERSDPRFLPYTIADQGQRHRHPILIALDYVLAIRQQRATASDIIDLLQVPAVAAKLGLVEQHLPLLQRWIEQAGIRWGLAAEHRTALGLPSSDSNSWMFGLRRMLLGYATGATPLLDSEWQETEPYADVAGLEAEAAGALLLFIDRLLAHFNAAEQPRTPLDWTEYLAGLLTSLFVASSDADEILLQRLRQQLEQWLQACDEAGFMQTIPLTVVTESWLSEVDQPQLNQRFLAGSVNVATLMPMRAIPFKVVCLLGMNDGDYPRSQKPVDFDLMARDFRPGDRSRREDDRYLFLEALLSARERFYVSWHGRSIRDNSEKPPSVLVSQLLEHLQRLWGPYAWVQEHKLQPFSRAYFKANQPQYQQWFTFAEEWQVVHSEPTDTLNQPIVTLPPFVQEGELTVSQLTDFFKEPAKLLMNLRFGVYLREQQLTAKDDECFVLDGLSRWQLTQEALTAVHEPLLQSADAGHCHMYLQLALARLQRQGNLPQGAAGELMKQDIAAQVQAIIAQAQPLLTEYKQPVPVQTIRVQSTELTPPLTVSETFQGLRQNHVGERLHLILSPSKLVHSIGKELQPRLKHAVRCYLEHLLLNTAAPTQTFMLGPIGGLSLAPLPTANAQVQLQNILAAVAEGLTRPLPLELETAAAGLVAHHKTLANMLNAEQLELEHDDAEEAYQDGNRTVAALVTSKRYVARFYPTYAELVADQQMLAWVKRLYLPWFATLTVIGHGNEGDTGESE</sequence>
<evidence type="ECO:0000256" key="5">
    <source>
        <dbReference type="ARBA" id="ARBA00022806"/>
    </source>
</evidence>
<dbReference type="PIRSF" id="PIRSF000980">
    <property type="entry name" value="RecC"/>
    <property type="match status" value="1"/>
</dbReference>
<keyword evidence="9 10" id="KW-0234">DNA repair</keyword>
<dbReference type="InterPro" id="IPR027417">
    <property type="entry name" value="P-loop_NTPase"/>
</dbReference>
<dbReference type="Gene3D" id="1.10.10.160">
    <property type="match status" value="1"/>
</dbReference>
<keyword evidence="3 10" id="KW-0227">DNA damage</keyword>